<feature type="compositionally biased region" description="Low complexity" evidence="1">
    <location>
        <begin position="176"/>
        <end position="205"/>
    </location>
</feature>
<evidence type="ECO:0000256" key="2">
    <source>
        <dbReference type="SAM" id="Phobius"/>
    </source>
</evidence>
<feature type="compositionally biased region" description="Polar residues" evidence="1">
    <location>
        <begin position="351"/>
        <end position="375"/>
    </location>
</feature>
<sequence>MLDDFSVDKRGLHRRVSGGVKRLNKRWVYTPTAIFTPAQSPATTSSSVGLDDYHVFDDRGKIEQELRLDVFVIAANASYQAADNPFTGLFPPPSSSSIPATTTQPALPTGTTTSSTAVTTSAATTTTTISSTISSTTSTSSSSSTSPTSTLAPTTSTPTTVLPQTVQDATTEVDITVTPTHSTTSASATSLAASPTTSTTPKSGVSTGVLIGGIVAIVIAVAGIVFAVVYFIRRSRKSSGEDDFNPDAFRRQSMMLPDTDNISGASRATPWGRGGARPPTMIEQKLAHNPVSYAPPVPPHPYSFGAAYNEPSFSPGQVYTPTTTNSANPFFSPYDDRSPIGTPAPSEAYATRSNTVSRQPSMASTTVLSRHSSNSAKPLPDIVADDYVDMNRSSVTPFQAAQYADISRHLNTTPPQGLPLTEVEEEFEQAQEIPVPPQKNVEPLEFQPSSLGLDGAQHLTVQPTPREHAFPESPFADPEMAEQQRLSQRDSTGSILQPPEPIFDADAPSPKARIASIPPMLPELTLQDRPFSPVTIDFPIAPSSVRPSPSPFSTMFTDIPSSPPKVHFPENAAEPATPSAPALRLGATQPAAKRPDTVYTLYDDEDAYAGI</sequence>
<feature type="compositionally biased region" description="Low complexity" evidence="1">
    <location>
        <begin position="95"/>
        <end position="163"/>
    </location>
</feature>
<name>A0A4Q9PR09_9APHY</name>
<dbReference type="STRING" id="114155.A0A4Q9PR09"/>
<evidence type="ECO:0000313" key="4">
    <source>
        <dbReference type="Proteomes" id="UP000292082"/>
    </source>
</evidence>
<feature type="region of interest" description="Disordered" evidence="1">
    <location>
        <begin position="88"/>
        <end position="205"/>
    </location>
</feature>
<feature type="region of interest" description="Disordered" evidence="1">
    <location>
        <begin position="345"/>
        <end position="375"/>
    </location>
</feature>
<gene>
    <name evidence="3" type="ORF">BD310DRAFT_907550</name>
</gene>
<proteinExistence type="predicted"/>
<feature type="region of interest" description="Disordered" evidence="1">
    <location>
        <begin position="564"/>
        <end position="595"/>
    </location>
</feature>
<feature type="compositionally biased region" description="Polar residues" evidence="1">
    <location>
        <begin position="484"/>
        <end position="493"/>
    </location>
</feature>
<accession>A0A4Q9PR09</accession>
<evidence type="ECO:0000256" key="1">
    <source>
        <dbReference type="SAM" id="MobiDB-lite"/>
    </source>
</evidence>
<dbReference type="Proteomes" id="UP000292082">
    <property type="component" value="Unassembled WGS sequence"/>
</dbReference>
<dbReference type="EMBL" id="ML145146">
    <property type="protein sequence ID" value="TBU56776.1"/>
    <property type="molecule type" value="Genomic_DNA"/>
</dbReference>
<feature type="region of interest" description="Disordered" evidence="1">
    <location>
        <begin position="257"/>
        <end position="279"/>
    </location>
</feature>
<feature type="transmembrane region" description="Helical" evidence="2">
    <location>
        <begin position="209"/>
        <end position="232"/>
    </location>
</feature>
<feature type="region of interest" description="Disordered" evidence="1">
    <location>
        <begin position="466"/>
        <end position="493"/>
    </location>
</feature>
<dbReference type="AlphaFoldDB" id="A0A4Q9PR09"/>
<evidence type="ECO:0000313" key="3">
    <source>
        <dbReference type="EMBL" id="TBU56776.1"/>
    </source>
</evidence>
<protein>
    <submittedName>
        <fullName evidence="3">Uncharacterized protein</fullName>
    </submittedName>
</protein>
<reference evidence="3 4" key="1">
    <citation type="submission" date="2019-01" db="EMBL/GenBank/DDBJ databases">
        <title>Draft genome sequences of three monokaryotic isolates of the white-rot basidiomycete fungus Dichomitus squalens.</title>
        <authorList>
            <consortium name="DOE Joint Genome Institute"/>
            <person name="Lopez S.C."/>
            <person name="Andreopoulos B."/>
            <person name="Pangilinan J."/>
            <person name="Lipzen A."/>
            <person name="Riley R."/>
            <person name="Ahrendt S."/>
            <person name="Ng V."/>
            <person name="Barry K."/>
            <person name="Daum C."/>
            <person name="Grigoriev I.V."/>
            <person name="Hilden K.S."/>
            <person name="Makela M.R."/>
            <person name="de Vries R.P."/>
        </authorList>
    </citation>
    <scope>NUCLEOTIDE SEQUENCE [LARGE SCALE GENOMIC DNA]</scope>
    <source>
        <strain evidence="3 4">CBS 464.89</strain>
    </source>
</reference>
<keyword evidence="2" id="KW-1133">Transmembrane helix</keyword>
<keyword evidence="2" id="KW-0472">Membrane</keyword>
<organism evidence="3 4">
    <name type="scientific">Dichomitus squalens</name>
    <dbReference type="NCBI Taxonomy" id="114155"/>
    <lineage>
        <taxon>Eukaryota</taxon>
        <taxon>Fungi</taxon>
        <taxon>Dikarya</taxon>
        <taxon>Basidiomycota</taxon>
        <taxon>Agaricomycotina</taxon>
        <taxon>Agaricomycetes</taxon>
        <taxon>Polyporales</taxon>
        <taxon>Polyporaceae</taxon>
        <taxon>Dichomitus</taxon>
    </lineage>
</organism>
<keyword evidence="2" id="KW-0812">Transmembrane</keyword>
<keyword evidence="4" id="KW-1185">Reference proteome</keyword>